<dbReference type="Proteomes" id="UP001500909">
    <property type="component" value="Unassembled WGS sequence"/>
</dbReference>
<feature type="region of interest" description="Disordered" evidence="1">
    <location>
        <begin position="36"/>
        <end position="108"/>
    </location>
</feature>
<organism evidence="2 3">
    <name type="scientific">Streptomyces olivaceiscleroticus</name>
    <dbReference type="NCBI Taxonomy" id="68245"/>
    <lineage>
        <taxon>Bacteria</taxon>
        <taxon>Bacillati</taxon>
        <taxon>Actinomycetota</taxon>
        <taxon>Actinomycetes</taxon>
        <taxon>Kitasatosporales</taxon>
        <taxon>Streptomycetaceae</taxon>
        <taxon>Streptomyces</taxon>
    </lineage>
</organism>
<feature type="compositionally biased region" description="Low complexity" evidence="1">
    <location>
        <begin position="71"/>
        <end position="84"/>
    </location>
</feature>
<feature type="region of interest" description="Disordered" evidence="1">
    <location>
        <begin position="178"/>
        <end position="197"/>
    </location>
</feature>
<keyword evidence="3" id="KW-1185">Reference proteome</keyword>
<dbReference type="RefSeq" id="WP_346095977.1">
    <property type="nucleotide sequence ID" value="NZ_BAAABY010000026.1"/>
</dbReference>
<name>A0ABN1A5N9_9ACTN</name>
<gene>
    <name evidence="2" type="ORF">GCM10010361_35320</name>
</gene>
<comment type="caution">
    <text evidence="2">The sequence shown here is derived from an EMBL/GenBank/DDBJ whole genome shotgun (WGS) entry which is preliminary data.</text>
</comment>
<feature type="compositionally biased region" description="Low complexity" evidence="1">
    <location>
        <begin position="93"/>
        <end position="108"/>
    </location>
</feature>
<protein>
    <recommendedName>
        <fullName evidence="4">Septum formation initiator</fullName>
    </recommendedName>
</protein>
<reference evidence="2 3" key="1">
    <citation type="journal article" date="2019" name="Int. J. Syst. Evol. Microbiol.">
        <title>The Global Catalogue of Microorganisms (GCM) 10K type strain sequencing project: providing services to taxonomists for standard genome sequencing and annotation.</title>
        <authorList>
            <consortium name="The Broad Institute Genomics Platform"/>
            <consortium name="The Broad Institute Genome Sequencing Center for Infectious Disease"/>
            <person name="Wu L."/>
            <person name="Ma J."/>
        </authorList>
    </citation>
    <scope>NUCLEOTIDE SEQUENCE [LARGE SCALE GENOMIC DNA]</scope>
    <source>
        <strain evidence="2 3">JCM 4805</strain>
    </source>
</reference>
<evidence type="ECO:0000313" key="2">
    <source>
        <dbReference type="EMBL" id="GAA0468077.1"/>
    </source>
</evidence>
<proteinExistence type="predicted"/>
<feature type="compositionally biased region" description="Basic and acidic residues" evidence="1">
    <location>
        <begin position="37"/>
        <end position="47"/>
    </location>
</feature>
<feature type="compositionally biased region" description="Acidic residues" evidence="1">
    <location>
        <begin position="188"/>
        <end position="197"/>
    </location>
</feature>
<evidence type="ECO:0000313" key="3">
    <source>
        <dbReference type="Proteomes" id="UP001500909"/>
    </source>
</evidence>
<evidence type="ECO:0000256" key="1">
    <source>
        <dbReference type="SAM" id="MobiDB-lite"/>
    </source>
</evidence>
<sequence>MKWRGAVVTAVWVCAFAGAGGLGAWSLANTNMGARNSRAEPLDDAGVRQKLAAARTSPRPNGSPGSGGSATGPAAPDASGSGKPSEGGTQTPGDTSSHGDTSSSAGSAAQMGTVNVTGGSATAECRPDGRVYLTVWSPASGYHMDTVKRGPSGVATIEFEPLDDGDDRTYAIRCTDGHPKAIPVADHDSDEDDDDDD</sequence>
<dbReference type="EMBL" id="BAAABY010000026">
    <property type="protein sequence ID" value="GAA0468077.1"/>
    <property type="molecule type" value="Genomic_DNA"/>
</dbReference>
<accession>A0ABN1A5N9</accession>
<evidence type="ECO:0008006" key="4">
    <source>
        <dbReference type="Google" id="ProtNLM"/>
    </source>
</evidence>